<dbReference type="EMBL" id="SNRY01000401">
    <property type="protein sequence ID" value="KAA6341274.1"/>
    <property type="molecule type" value="Genomic_DNA"/>
</dbReference>
<evidence type="ECO:0000313" key="1">
    <source>
        <dbReference type="EMBL" id="KAA6341274.1"/>
    </source>
</evidence>
<dbReference type="AlphaFoldDB" id="A0A5J4S5B8"/>
<reference evidence="1" key="1">
    <citation type="submission" date="2019-03" db="EMBL/GenBank/DDBJ databases">
        <title>Single cell metagenomics reveals metabolic interactions within the superorganism composed of flagellate Streblomastix strix and complex community of Bacteroidetes bacteria on its surface.</title>
        <authorList>
            <person name="Treitli S.C."/>
            <person name="Kolisko M."/>
            <person name="Husnik F."/>
            <person name="Keeling P."/>
            <person name="Hampl V."/>
        </authorList>
    </citation>
    <scope>NUCLEOTIDE SEQUENCE</scope>
    <source>
        <strain evidence="1">STM</strain>
    </source>
</reference>
<organism evidence="1">
    <name type="scientific">termite gut metagenome</name>
    <dbReference type="NCBI Taxonomy" id="433724"/>
    <lineage>
        <taxon>unclassified sequences</taxon>
        <taxon>metagenomes</taxon>
        <taxon>organismal metagenomes</taxon>
    </lineage>
</organism>
<comment type="caution">
    <text evidence="1">The sequence shown here is derived from an EMBL/GenBank/DDBJ whole genome shotgun (WGS) entry which is preliminary data.</text>
</comment>
<protein>
    <submittedName>
        <fullName evidence="1">Uncharacterized protein</fullName>
    </submittedName>
</protein>
<proteinExistence type="predicted"/>
<sequence length="94" mass="11019">MLADKMVELEYVESISYVSVRNILKKNELKPWKVKGWVIPPEQNSEFVAHREQVLDVYKRPYDEDNPVVCMDESPEELMEECNSTLMEGARKRG</sequence>
<name>A0A5J4S5B8_9ZZZZ</name>
<accession>A0A5J4S5B8</accession>
<gene>
    <name evidence="1" type="ORF">EZS27_010930</name>
</gene>